<dbReference type="KEGG" id="bon:A361_20770"/>
<proteinExistence type="predicted"/>
<dbReference type="EMBL" id="CP015506">
    <property type="protein sequence ID" value="AND41491.1"/>
    <property type="molecule type" value="Genomic_DNA"/>
</dbReference>
<dbReference type="eggNOG" id="ENOG5030EME">
    <property type="taxonomic scope" value="Bacteria"/>
</dbReference>
<name>A0A161JUP2_9BACI</name>
<organism evidence="1 2">
    <name type="scientific">Cytobacillus oceanisediminis 2691</name>
    <dbReference type="NCBI Taxonomy" id="1196031"/>
    <lineage>
        <taxon>Bacteria</taxon>
        <taxon>Bacillati</taxon>
        <taxon>Bacillota</taxon>
        <taxon>Bacilli</taxon>
        <taxon>Bacillales</taxon>
        <taxon>Bacillaceae</taxon>
        <taxon>Cytobacillus</taxon>
    </lineage>
</organism>
<reference evidence="1 2" key="1">
    <citation type="submission" date="2016-04" db="EMBL/GenBank/DDBJ databases">
        <title>Complete genome sequence of Bacillus oceanisediminis strain 2691.</title>
        <authorList>
            <person name="Jeong H."/>
            <person name="Kim H.J."/>
            <person name="Lee D.-W."/>
        </authorList>
    </citation>
    <scope>NUCLEOTIDE SEQUENCE [LARGE SCALE GENOMIC DNA]</scope>
    <source>
        <strain evidence="1 2">2691</strain>
    </source>
</reference>
<gene>
    <name evidence="1" type="ORF">A361_20770</name>
</gene>
<evidence type="ECO:0000313" key="2">
    <source>
        <dbReference type="Proteomes" id="UP000077856"/>
    </source>
</evidence>
<dbReference type="AlphaFoldDB" id="A0A161JUP2"/>
<protein>
    <submittedName>
        <fullName evidence="1">Uncharacterized protein</fullName>
    </submittedName>
</protein>
<accession>A0A161JUP2</accession>
<sequence length="108" mass="12909">MDKSDLLNEASRRGIFVERFPILTTEIILKILNIMSDEEIYFWSVVQKKDKLISYTIKQFTSEMYQFRILKVTQLDIDSYDYYRNELLIKMVEIDLNSGLENETNIIL</sequence>
<dbReference type="RefSeq" id="WP_019380418.1">
    <property type="nucleotide sequence ID" value="NZ_CP015506.1"/>
</dbReference>
<dbReference type="Proteomes" id="UP000077856">
    <property type="component" value="Chromosome"/>
</dbReference>
<evidence type="ECO:0000313" key="1">
    <source>
        <dbReference type="EMBL" id="AND41491.1"/>
    </source>
</evidence>